<keyword evidence="3" id="KW-1185">Reference proteome</keyword>
<dbReference type="Pfam" id="PF17254">
    <property type="entry name" value="DUF5321"/>
    <property type="match status" value="1"/>
</dbReference>
<evidence type="ECO:0000313" key="3">
    <source>
        <dbReference type="Proteomes" id="UP000800040"/>
    </source>
</evidence>
<proteinExistence type="predicted"/>
<feature type="region of interest" description="Disordered" evidence="1">
    <location>
        <begin position="171"/>
        <end position="195"/>
    </location>
</feature>
<sequence>MDSSALFRQLLRMPVLHRTAFVQPVRPHARAFAMLALPLPLSRSMSLPRIVQPNFWVSMVPKPLKSRPEYPRPKEWNPATPYIVLGLLVGSQAIQILWLKQERSHSLRRAEAKIGILRELLERVQRGETVPVEQVLGTGEAENEREWAEVLKDLQDEDALFQSKKRRKALREAATQEATQTQSSEQKEQGGRALTEYQVESVGGVKFY</sequence>
<dbReference type="EMBL" id="ML975251">
    <property type="protein sequence ID" value="KAF1838494.1"/>
    <property type="molecule type" value="Genomic_DNA"/>
</dbReference>
<evidence type="ECO:0000256" key="1">
    <source>
        <dbReference type="SAM" id="MobiDB-lite"/>
    </source>
</evidence>
<dbReference type="OrthoDB" id="2253354at2759"/>
<protein>
    <submittedName>
        <fullName evidence="2">Uncharacterized protein</fullName>
    </submittedName>
</protein>
<reference evidence="2" key="1">
    <citation type="submission" date="2020-01" db="EMBL/GenBank/DDBJ databases">
        <authorList>
            <consortium name="DOE Joint Genome Institute"/>
            <person name="Haridas S."/>
            <person name="Albert R."/>
            <person name="Binder M."/>
            <person name="Bloem J."/>
            <person name="Labutti K."/>
            <person name="Salamov A."/>
            <person name="Andreopoulos B."/>
            <person name="Baker S.E."/>
            <person name="Barry K."/>
            <person name="Bills G."/>
            <person name="Bluhm B.H."/>
            <person name="Cannon C."/>
            <person name="Castanera R."/>
            <person name="Culley D.E."/>
            <person name="Daum C."/>
            <person name="Ezra D."/>
            <person name="Gonzalez J.B."/>
            <person name="Henrissat B."/>
            <person name="Kuo A."/>
            <person name="Liang C."/>
            <person name="Lipzen A."/>
            <person name="Lutzoni F."/>
            <person name="Magnuson J."/>
            <person name="Mondo S."/>
            <person name="Nolan M."/>
            <person name="Ohm R."/>
            <person name="Pangilinan J."/>
            <person name="Park H.-J."/>
            <person name="Ramirez L."/>
            <person name="Alfaro M."/>
            <person name="Sun H."/>
            <person name="Tritt A."/>
            <person name="Yoshinaga Y."/>
            <person name="Zwiers L.-H."/>
            <person name="Turgeon B.G."/>
            <person name="Goodwin S.B."/>
            <person name="Spatafora J.W."/>
            <person name="Crous P.W."/>
            <person name="Grigoriev I.V."/>
        </authorList>
    </citation>
    <scope>NUCLEOTIDE SEQUENCE</scope>
    <source>
        <strain evidence="2">P77</strain>
    </source>
</reference>
<name>A0A6A5KV94_9PLEO</name>
<dbReference type="InterPro" id="IPR035213">
    <property type="entry name" value="DUF5321"/>
</dbReference>
<organism evidence="2 3">
    <name type="scientific">Decorospora gaudefroyi</name>
    <dbReference type="NCBI Taxonomy" id="184978"/>
    <lineage>
        <taxon>Eukaryota</taxon>
        <taxon>Fungi</taxon>
        <taxon>Dikarya</taxon>
        <taxon>Ascomycota</taxon>
        <taxon>Pezizomycotina</taxon>
        <taxon>Dothideomycetes</taxon>
        <taxon>Pleosporomycetidae</taxon>
        <taxon>Pleosporales</taxon>
        <taxon>Pleosporineae</taxon>
        <taxon>Pleosporaceae</taxon>
        <taxon>Decorospora</taxon>
    </lineage>
</organism>
<feature type="compositionally biased region" description="Low complexity" evidence="1">
    <location>
        <begin position="172"/>
        <end position="184"/>
    </location>
</feature>
<gene>
    <name evidence="2" type="ORF">BDW02DRAFT_585773</name>
</gene>
<evidence type="ECO:0000313" key="2">
    <source>
        <dbReference type="EMBL" id="KAF1838494.1"/>
    </source>
</evidence>
<dbReference type="AlphaFoldDB" id="A0A6A5KV94"/>
<dbReference type="Proteomes" id="UP000800040">
    <property type="component" value="Unassembled WGS sequence"/>
</dbReference>
<accession>A0A6A5KV94</accession>